<proteinExistence type="inferred from homology"/>
<reference evidence="7" key="2">
    <citation type="submission" date="2020-09" db="EMBL/GenBank/DDBJ databases">
        <authorList>
            <person name="Sun Q."/>
            <person name="Zhou Y."/>
        </authorList>
    </citation>
    <scope>NUCLEOTIDE SEQUENCE</scope>
    <source>
        <strain evidence="7">CGMCC 1.12785</strain>
    </source>
</reference>
<evidence type="ECO:0000313" key="8">
    <source>
        <dbReference type="Proteomes" id="UP000616114"/>
    </source>
</evidence>
<dbReference type="SUPFAM" id="SSF101821">
    <property type="entry name" value="Aminopeptidase/glucanase lid domain"/>
    <property type="match status" value="1"/>
</dbReference>
<dbReference type="InterPro" id="IPR023367">
    <property type="entry name" value="Peptidase_M42_dom2"/>
</dbReference>
<name>A0A8J2TUS4_9MICO</name>
<evidence type="ECO:0000256" key="5">
    <source>
        <dbReference type="ARBA" id="ARBA00022801"/>
    </source>
</evidence>
<dbReference type="SUPFAM" id="SSF53187">
    <property type="entry name" value="Zn-dependent exopeptidases"/>
    <property type="match status" value="1"/>
</dbReference>
<dbReference type="InterPro" id="IPR017537">
    <property type="entry name" value="Peptidase_M42_hydrolase"/>
</dbReference>
<feature type="compositionally biased region" description="Low complexity" evidence="6">
    <location>
        <begin position="7"/>
        <end position="20"/>
    </location>
</feature>
<dbReference type="CDD" id="cd05657">
    <property type="entry name" value="M42_glucanase_like"/>
    <property type="match status" value="1"/>
</dbReference>
<comment type="similarity">
    <text evidence="1">Belongs to the peptidase M42 family.</text>
</comment>
<gene>
    <name evidence="7" type="ORF">GCM10011333_01120</name>
</gene>
<organism evidence="7 8">
    <name type="scientific">Sediminivirga luteola</name>
    <dbReference type="NCBI Taxonomy" id="1774748"/>
    <lineage>
        <taxon>Bacteria</taxon>
        <taxon>Bacillati</taxon>
        <taxon>Actinomycetota</taxon>
        <taxon>Actinomycetes</taxon>
        <taxon>Micrococcales</taxon>
        <taxon>Brevibacteriaceae</taxon>
        <taxon>Sediminivirga</taxon>
    </lineage>
</organism>
<feature type="region of interest" description="Disordered" evidence="6">
    <location>
        <begin position="1"/>
        <end position="29"/>
    </location>
</feature>
<evidence type="ECO:0000256" key="4">
    <source>
        <dbReference type="ARBA" id="ARBA00022723"/>
    </source>
</evidence>
<protein>
    <submittedName>
        <fullName evidence="7">Peptidase M42</fullName>
    </submittedName>
</protein>
<dbReference type="InterPro" id="IPR008007">
    <property type="entry name" value="Peptidase_M42"/>
</dbReference>
<sequence>MTELYRNPNENAEEYAPAEPITQETPSPLDIDRDWLVGVLVRLLQTPSPTGRTDAVMQFVGDMFTRLGVPFTLTRRGALVAELPGEPSPADTAERAIVVHADTIGCMVQRLKPNGRLELTPIGTHSARFAAGARVKLFVDGPDRVYTGTVLPLMASGHRYNDAVDSQPGDWEHVELRIDEPAENIEDLRRLGVQVGDFVALVATPEVTDSGYIVSRHLDGKAGVAAALAVAKAITENGIVLPHKTNIMVTISEEVGHGASHGLVDSVAELVSLDNAVVAPEQESIEDGVTLLMADLHGPYDYHLTRRLHSLAHSGDIPCVRDVFRHYRSDAAAAIEAGAGTRAALLGFGVDGSHGWERTTIASVEAVARLVTMWLRTKLTFAKWDASPEGELEGFPSALQPAPVERWTRLAPDEHPAGQDD</sequence>
<dbReference type="PANTHER" id="PTHR32481">
    <property type="entry name" value="AMINOPEPTIDASE"/>
    <property type="match status" value="1"/>
</dbReference>
<keyword evidence="8" id="KW-1185">Reference proteome</keyword>
<evidence type="ECO:0000313" key="7">
    <source>
        <dbReference type="EMBL" id="GGA02350.1"/>
    </source>
</evidence>
<dbReference type="InterPro" id="IPR051464">
    <property type="entry name" value="Peptidase_M42_aminopept"/>
</dbReference>
<dbReference type="NCBIfam" id="TIGR03106">
    <property type="entry name" value="trio_M42_hydro"/>
    <property type="match status" value="1"/>
</dbReference>
<keyword evidence="4" id="KW-0479">Metal-binding</keyword>
<dbReference type="GO" id="GO:0004177">
    <property type="term" value="F:aminopeptidase activity"/>
    <property type="evidence" value="ECO:0007669"/>
    <property type="project" value="UniProtKB-KW"/>
</dbReference>
<dbReference type="EMBL" id="BMFY01000001">
    <property type="protein sequence ID" value="GGA02350.1"/>
    <property type="molecule type" value="Genomic_DNA"/>
</dbReference>
<dbReference type="Proteomes" id="UP000616114">
    <property type="component" value="Unassembled WGS sequence"/>
</dbReference>
<dbReference type="Gene3D" id="3.40.630.10">
    <property type="entry name" value="Zn peptidases"/>
    <property type="match status" value="1"/>
</dbReference>
<dbReference type="GO" id="GO:0006508">
    <property type="term" value="P:proteolysis"/>
    <property type="evidence" value="ECO:0007669"/>
    <property type="project" value="UniProtKB-KW"/>
</dbReference>
<keyword evidence="3" id="KW-0645">Protease</keyword>
<dbReference type="GO" id="GO:0046872">
    <property type="term" value="F:metal ion binding"/>
    <property type="evidence" value="ECO:0007669"/>
    <property type="project" value="UniProtKB-KW"/>
</dbReference>
<evidence type="ECO:0000256" key="1">
    <source>
        <dbReference type="ARBA" id="ARBA00006272"/>
    </source>
</evidence>
<accession>A0A8J2TUS4</accession>
<dbReference type="Gene3D" id="2.40.30.40">
    <property type="entry name" value="Peptidase M42, domain 2"/>
    <property type="match status" value="1"/>
</dbReference>
<reference evidence="7" key="1">
    <citation type="journal article" date="2014" name="Int. J. Syst. Evol. Microbiol.">
        <title>Complete genome sequence of Corynebacterium casei LMG S-19264T (=DSM 44701T), isolated from a smear-ripened cheese.</title>
        <authorList>
            <consortium name="US DOE Joint Genome Institute (JGI-PGF)"/>
            <person name="Walter F."/>
            <person name="Albersmeier A."/>
            <person name="Kalinowski J."/>
            <person name="Ruckert C."/>
        </authorList>
    </citation>
    <scope>NUCLEOTIDE SEQUENCE</scope>
    <source>
        <strain evidence="7">CGMCC 1.12785</strain>
    </source>
</reference>
<dbReference type="PANTHER" id="PTHR32481:SF7">
    <property type="entry name" value="AMINOPEPTIDASE YHFE-RELATED"/>
    <property type="match status" value="1"/>
</dbReference>
<keyword evidence="2" id="KW-0031">Aminopeptidase</keyword>
<dbReference type="RefSeq" id="WP_229744833.1">
    <property type="nucleotide sequence ID" value="NZ_BMFY01000001.1"/>
</dbReference>
<evidence type="ECO:0000256" key="3">
    <source>
        <dbReference type="ARBA" id="ARBA00022670"/>
    </source>
</evidence>
<keyword evidence="5" id="KW-0378">Hydrolase</keyword>
<evidence type="ECO:0000256" key="2">
    <source>
        <dbReference type="ARBA" id="ARBA00022438"/>
    </source>
</evidence>
<dbReference type="Pfam" id="PF05343">
    <property type="entry name" value="Peptidase_M42"/>
    <property type="match status" value="1"/>
</dbReference>
<comment type="caution">
    <text evidence="7">The sequence shown here is derived from an EMBL/GenBank/DDBJ whole genome shotgun (WGS) entry which is preliminary data.</text>
</comment>
<dbReference type="AlphaFoldDB" id="A0A8J2TUS4"/>
<evidence type="ECO:0000256" key="6">
    <source>
        <dbReference type="SAM" id="MobiDB-lite"/>
    </source>
</evidence>